<dbReference type="EMBL" id="JANBVN010000080">
    <property type="protein sequence ID" value="KAJ9149537.1"/>
    <property type="molecule type" value="Genomic_DNA"/>
</dbReference>
<organism evidence="2 3">
    <name type="scientific">Coniochaeta hoffmannii</name>
    <dbReference type="NCBI Taxonomy" id="91930"/>
    <lineage>
        <taxon>Eukaryota</taxon>
        <taxon>Fungi</taxon>
        <taxon>Dikarya</taxon>
        <taxon>Ascomycota</taxon>
        <taxon>Pezizomycotina</taxon>
        <taxon>Sordariomycetes</taxon>
        <taxon>Sordariomycetidae</taxon>
        <taxon>Coniochaetales</taxon>
        <taxon>Coniochaetaceae</taxon>
        <taxon>Coniochaeta</taxon>
    </lineage>
</organism>
<proteinExistence type="predicted"/>
<evidence type="ECO:0000313" key="3">
    <source>
        <dbReference type="Proteomes" id="UP001174691"/>
    </source>
</evidence>
<reference evidence="2" key="1">
    <citation type="submission" date="2022-07" db="EMBL/GenBank/DDBJ databases">
        <title>Fungi with potential for degradation of polypropylene.</title>
        <authorList>
            <person name="Gostincar C."/>
        </authorList>
    </citation>
    <scope>NUCLEOTIDE SEQUENCE</scope>
    <source>
        <strain evidence="2">EXF-13287</strain>
    </source>
</reference>
<protein>
    <submittedName>
        <fullName evidence="2">Uncharacterized protein</fullName>
    </submittedName>
</protein>
<dbReference type="Proteomes" id="UP001174691">
    <property type="component" value="Unassembled WGS sequence"/>
</dbReference>
<keyword evidence="3" id="KW-1185">Reference proteome</keyword>
<comment type="caution">
    <text evidence="2">The sequence shown here is derived from an EMBL/GenBank/DDBJ whole genome shotgun (WGS) entry which is preliminary data.</text>
</comment>
<feature type="region of interest" description="Disordered" evidence="1">
    <location>
        <begin position="1"/>
        <end position="108"/>
    </location>
</feature>
<name>A0AA38VSA4_9PEZI</name>
<feature type="compositionally biased region" description="Basic and acidic residues" evidence="1">
    <location>
        <begin position="81"/>
        <end position="108"/>
    </location>
</feature>
<feature type="compositionally biased region" description="Basic and acidic residues" evidence="1">
    <location>
        <begin position="17"/>
        <end position="31"/>
    </location>
</feature>
<gene>
    <name evidence="2" type="ORF">NKR19_g5693</name>
</gene>
<evidence type="ECO:0000313" key="2">
    <source>
        <dbReference type="EMBL" id="KAJ9149537.1"/>
    </source>
</evidence>
<evidence type="ECO:0000256" key="1">
    <source>
        <dbReference type="SAM" id="MobiDB-lite"/>
    </source>
</evidence>
<feature type="compositionally biased region" description="Basic and acidic residues" evidence="1">
    <location>
        <begin position="58"/>
        <end position="70"/>
    </location>
</feature>
<accession>A0AA38VSA4</accession>
<dbReference type="AlphaFoldDB" id="A0AA38VSA4"/>
<sequence length="108" mass="11328">MQVSADVNAGANANAGHSERIEQSSLDDDHGASQNIVDEEPDNYGVKQADADIGANMEAHDKALKSRVDDGSESATRKGSKKDAPALDGRSKVGEEGDAHDLAQSRQP</sequence>